<name>A0A556MLC8_9SPHI</name>
<evidence type="ECO:0000313" key="2">
    <source>
        <dbReference type="EMBL" id="TSJ40736.1"/>
    </source>
</evidence>
<feature type="domain" description="Sugar 3,4-ketoisomerase QdtA cupin" evidence="1">
    <location>
        <begin position="4"/>
        <end position="117"/>
    </location>
</feature>
<dbReference type="InterPro" id="IPR008894">
    <property type="entry name" value="QdtA_cupin_dom"/>
</dbReference>
<comment type="caution">
    <text evidence="2">The sequence shown here is derived from an EMBL/GenBank/DDBJ whole genome shotgun (WGS) entry which is preliminary data.</text>
</comment>
<keyword evidence="3" id="KW-1185">Reference proteome</keyword>
<dbReference type="Gene3D" id="2.60.120.10">
    <property type="entry name" value="Jelly Rolls"/>
    <property type="match status" value="1"/>
</dbReference>
<reference evidence="2 3" key="1">
    <citation type="submission" date="2019-07" db="EMBL/GenBank/DDBJ databases">
        <authorList>
            <person name="Huq M.A."/>
        </authorList>
    </citation>
    <scope>NUCLEOTIDE SEQUENCE [LARGE SCALE GENOMIC DNA]</scope>
    <source>
        <strain evidence="2 3">MAH-19</strain>
    </source>
</reference>
<dbReference type="AlphaFoldDB" id="A0A556MLC8"/>
<sequence length="128" mass="14673">MAYLIDIKSFSDERGRLTAIDKILPFDIKRIYYIHDIADQANRGGHLHYITVEALFCVNGSFTVVINNGKTKQEFFLNSPSQCLIVEPLDWHMMHTFSPNAILMGVSSTHYDHSDYNHVEPELAQQES</sequence>
<dbReference type="InterPro" id="IPR014710">
    <property type="entry name" value="RmlC-like_jellyroll"/>
</dbReference>
<evidence type="ECO:0000313" key="3">
    <source>
        <dbReference type="Proteomes" id="UP000318733"/>
    </source>
</evidence>
<organism evidence="2 3">
    <name type="scientific">Mucilaginibacter corticis</name>
    <dbReference type="NCBI Taxonomy" id="2597670"/>
    <lineage>
        <taxon>Bacteria</taxon>
        <taxon>Pseudomonadati</taxon>
        <taxon>Bacteroidota</taxon>
        <taxon>Sphingobacteriia</taxon>
        <taxon>Sphingobacteriales</taxon>
        <taxon>Sphingobacteriaceae</taxon>
        <taxon>Mucilaginibacter</taxon>
    </lineage>
</organism>
<protein>
    <submittedName>
        <fullName evidence="2">WxcM-like domain-containing protein</fullName>
    </submittedName>
</protein>
<dbReference type="OrthoDB" id="9795513at2"/>
<dbReference type="SUPFAM" id="SSF51182">
    <property type="entry name" value="RmlC-like cupins"/>
    <property type="match status" value="1"/>
</dbReference>
<evidence type="ECO:0000259" key="1">
    <source>
        <dbReference type="Pfam" id="PF05523"/>
    </source>
</evidence>
<dbReference type="EMBL" id="VLPK01000002">
    <property type="protein sequence ID" value="TSJ40736.1"/>
    <property type="molecule type" value="Genomic_DNA"/>
</dbReference>
<dbReference type="CDD" id="cd20292">
    <property type="entry name" value="cupin_QdtA-like"/>
    <property type="match status" value="1"/>
</dbReference>
<accession>A0A556MLC8</accession>
<gene>
    <name evidence="2" type="ORF">FO440_13405</name>
</gene>
<dbReference type="Proteomes" id="UP000318733">
    <property type="component" value="Unassembled WGS sequence"/>
</dbReference>
<dbReference type="RefSeq" id="WP_144248774.1">
    <property type="nucleotide sequence ID" value="NZ_VLPK01000002.1"/>
</dbReference>
<proteinExistence type="predicted"/>
<dbReference type="InterPro" id="IPR011051">
    <property type="entry name" value="RmlC_Cupin_sf"/>
</dbReference>
<dbReference type="Pfam" id="PF05523">
    <property type="entry name" value="FdtA"/>
    <property type="match status" value="1"/>
</dbReference>